<dbReference type="InterPro" id="IPR016032">
    <property type="entry name" value="Sig_transdc_resp-reg_C-effctor"/>
</dbReference>
<evidence type="ECO:0000313" key="2">
    <source>
        <dbReference type="Proteomes" id="UP000251634"/>
    </source>
</evidence>
<dbReference type="InterPro" id="IPR036388">
    <property type="entry name" value="WH-like_DNA-bd_sf"/>
</dbReference>
<dbReference type="AlphaFoldDB" id="A0A329TLF2"/>
<comment type="caution">
    <text evidence="1">The sequence shown here is derived from an EMBL/GenBank/DDBJ whole genome shotgun (WGS) entry which is preliminary data.</text>
</comment>
<reference evidence="1 2" key="1">
    <citation type="submission" date="2018-02" db="EMBL/GenBank/DDBJ databases">
        <title>Complete genome sequencing of Faecalibacterium prausnitzii strains isolated from the human gut.</title>
        <authorList>
            <person name="Fitzgerald B.C."/>
            <person name="Shkoporov A.N."/>
            <person name="Ross P.R."/>
            <person name="Hill C."/>
        </authorList>
    </citation>
    <scope>NUCLEOTIDE SEQUENCE [LARGE SCALE GENOMIC DNA]</scope>
    <source>
        <strain evidence="1 2">APC942/8-14-2</strain>
    </source>
</reference>
<name>A0A329TLF2_9FIRM</name>
<gene>
    <name evidence="1" type="ORF">C4N25_06470</name>
</gene>
<sequence>MSSERKNTGLRVALASYDVHQLRVWHQYIVEQSAEILCSEYRSGEELLQSLKQGRNTEVVVLGGPLEDMDSREFLERMSRLPQKPLLLLQDNARRERTAVSSLSPDGPCYLIRQSSLKELLASLLTAAGQESGTLEQRFGRMYQEWGIIQPDSNCDYLTEAVLIASQSKGKLAIRKEILQGVAEHHNVTVAAVDSGLRRLIDALETRQMPAWKAFKGKTHLAGQKVTAGKLIYTLRAQISQEYGY</sequence>
<dbReference type="SUPFAM" id="SSF46894">
    <property type="entry name" value="C-terminal effector domain of the bipartite response regulators"/>
    <property type="match status" value="1"/>
</dbReference>
<dbReference type="Proteomes" id="UP000251634">
    <property type="component" value="Unassembled WGS sequence"/>
</dbReference>
<evidence type="ECO:0000313" key="1">
    <source>
        <dbReference type="EMBL" id="RAW50621.1"/>
    </source>
</evidence>
<proteinExistence type="predicted"/>
<dbReference type="GO" id="GO:0003677">
    <property type="term" value="F:DNA binding"/>
    <property type="evidence" value="ECO:0007669"/>
    <property type="project" value="InterPro"/>
</dbReference>
<dbReference type="EMBL" id="PRKZ01000003">
    <property type="protein sequence ID" value="RAW50621.1"/>
    <property type="molecule type" value="Genomic_DNA"/>
</dbReference>
<dbReference type="RefSeq" id="WP_112115401.1">
    <property type="nucleotide sequence ID" value="NZ_PRKZ01000003.1"/>
</dbReference>
<accession>A0A329TLF2</accession>
<protein>
    <submittedName>
        <fullName evidence="1">Response regulator</fullName>
    </submittedName>
</protein>
<dbReference type="InterPro" id="IPR011006">
    <property type="entry name" value="CheY-like_superfamily"/>
</dbReference>
<dbReference type="Gene3D" id="1.10.10.10">
    <property type="entry name" value="Winged helix-like DNA-binding domain superfamily/Winged helix DNA-binding domain"/>
    <property type="match status" value="1"/>
</dbReference>
<organism evidence="1 2">
    <name type="scientific">Faecalibacterium prausnitzii</name>
    <dbReference type="NCBI Taxonomy" id="853"/>
    <lineage>
        <taxon>Bacteria</taxon>
        <taxon>Bacillati</taxon>
        <taxon>Bacillota</taxon>
        <taxon>Clostridia</taxon>
        <taxon>Eubacteriales</taxon>
        <taxon>Oscillospiraceae</taxon>
        <taxon>Faecalibacterium</taxon>
    </lineage>
</organism>
<dbReference type="GO" id="GO:0006355">
    <property type="term" value="P:regulation of DNA-templated transcription"/>
    <property type="evidence" value="ECO:0007669"/>
    <property type="project" value="InterPro"/>
</dbReference>
<dbReference type="SUPFAM" id="SSF52172">
    <property type="entry name" value="CheY-like"/>
    <property type="match status" value="1"/>
</dbReference>